<evidence type="ECO:0000313" key="3">
    <source>
        <dbReference type="Proteomes" id="UP000310636"/>
    </source>
</evidence>
<gene>
    <name evidence="2" type="ORF">E6C55_11645</name>
</gene>
<feature type="compositionally biased region" description="Basic and acidic residues" evidence="1">
    <location>
        <begin position="464"/>
        <end position="474"/>
    </location>
</feature>
<dbReference type="AlphaFoldDB" id="A0A4S4BXM5"/>
<comment type="caution">
    <text evidence="2">The sequence shown here is derived from an EMBL/GenBank/DDBJ whole genome shotgun (WGS) entry which is preliminary data.</text>
</comment>
<dbReference type="EMBL" id="SSOB01000012">
    <property type="protein sequence ID" value="THF79969.1"/>
    <property type="molecule type" value="Genomic_DNA"/>
</dbReference>
<evidence type="ECO:0000256" key="1">
    <source>
        <dbReference type="SAM" id="MobiDB-lite"/>
    </source>
</evidence>
<accession>A0A4S4BXM5</accession>
<organism evidence="2 3">
    <name type="scientific">Cohnella fermenti</name>
    <dbReference type="NCBI Taxonomy" id="2565925"/>
    <lineage>
        <taxon>Bacteria</taxon>
        <taxon>Bacillati</taxon>
        <taxon>Bacillota</taxon>
        <taxon>Bacilli</taxon>
        <taxon>Bacillales</taxon>
        <taxon>Paenibacillaceae</taxon>
        <taxon>Cohnella</taxon>
    </lineage>
</organism>
<name>A0A4S4BXM5_9BACL</name>
<feature type="compositionally biased region" description="Low complexity" evidence="1">
    <location>
        <begin position="452"/>
        <end position="463"/>
    </location>
</feature>
<evidence type="ECO:0008006" key="4">
    <source>
        <dbReference type="Google" id="ProtNLM"/>
    </source>
</evidence>
<dbReference type="OrthoDB" id="186344at2"/>
<dbReference type="Proteomes" id="UP000310636">
    <property type="component" value="Unassembled WGS sequence"/>
</dbReference>
<reference evidence="2 3" key="1">
    <citation type="submission" date="2019-04" db="EMBL/GenBank/DDBJ databases">
        <title>Cohnella sp. nov. isolated from preserved vegetables.</title>
        <authorList>
            <person name="Lin S.-Y."/>
            <person name="Hung M.-H."/>
            <person name="Young C.-C."/>
        </authorList>
    </citation>
    <scope>NUCLEOTIDE SEQUENCE [LARGE SCALE GENOMIC DNA]</scope>
    <source>
        <strain evidence="2 3">CC-MHH1044</strain>
    </source>
</reference>
<keyword evidence="3" id="KW-1185">Reference proteome</keyword>
<sequence length="474" mass="53359">MIIGTVVTSSHLPRAQLLAQSARAHCPAAKFIVSLVERELDVSSNRYAAFDEVVLARSTWVGNFDRLLFQYGPREASCFAKGPLLRYAMNRYPSETSFLFLDSDTEIMAPLDDLEERFARSSVLLIPQHLAPGAEYDDFCCGVYNAGMIGASRTTDGIAFVDWWSQRLERHAYCGENNTLFAGRKWLDLVPSLFKGVEIVKHPGYNVARWNYSERKVARSDTGRLLANGLPLFVMHFHAIGEREKEIEDGKHRAEFPVVSELTRDYATRLDRFGRRYASQIPWSYNFFTNGELIKMKSRRIYRESHYLRTRYPNPFALHNAFFEEFANNPVMEEAAVAPADPSSLPSPLPPLPIEPPESRSGSGRNERGGRNGSGRIEEIEGIARMGRSGTTGRNERGGTSGRIGRIRRISGGRRIRKRARKLGPTRLRRGLRSVRRKTRSGGRAGGRRMPRFAAGASSATRSRAGEERSVKAR</sequence>
<dbReference type="RefSeq" id="WP_136369958.1">
    <property type="nucleotide sequence ID" value="NZ_SSOB01000012.1"/>
</dbReference>
<feature type="region of interest" description="Disordered" evidence="1">
    <location>
        <begin position="337"/>
        <end position="474"/>
    </location>
</feature>
<feature type="compositionally biased region" description="Pro residues" evidence="1">
    <location>
        <begin position="345"/>
        <end position="356"/>
    </location>
</feature>
<proteinExistence type="predicted"/>
<feature type="compositionally biased region" description="Basic residues" evidence="1">
    <location>
        <begin position="405"/>
        <end position="451"/>
    </location>
</feature>
<protein>
    <recommendedName>
        <fullName evidence="4">Glycosyl transferase</fullName>
    </recommendedName>
</protein>
<evidence type="ECO:0000313" key="2">
    <source>
        <dbReference type="EMBL" id="THF79969.1"/>
    </source>
</evidence>